<dbReference type="InterPro" id="IPR003599">
    <property type="entry name" value="Ig_sub"/>
</dbReference>
<gene>
    <name evidence="11" type="primary">NPTN</name>
</gene>
<dbReference type="GO" id="GO:0030424">
    <property type="term" value="C:axon"/>
    <property type="evidence" value="ECO:0007669"/>
    <property type="project" value="TreeGrafter"/>
</dbReference>
<dbReference type="SMART" id="SM00409">
    <property type="entry name" value="IG"/>
    <property type="match status" value="2"/>
</dbReference>
<organism evidence="11 12">
    <name type="scientific">Scleropages formosus</name>
    <name type="common">Asian bonytongue</name>
    <name type="synonym">Osteoglossum formosum</name>
    <dbReference type="NCBI Taxonomy" id="113540"/>
    <lineage>
        <taxon>Eukaryota</taxon>
        <taxon>Metazoa</taxon>
        <taxon>Chordata</taxon>
        <taxon>Craniata</taxon>
        <taxon>Vertebrata</taxon>
        <taxon>Euteleostomi</taxon>
        <taxon>Actinopterygii</taxon>
        <taxon>Neopterygii</taxon>
        <taxon>Teleostei</taxon>
        <taxon>Osteoglossocephala</taxon>
        <taxon>Osteoglossomorpha</taxon>
        <taxon>Osteoglossiformes</taxon>
        <taxon>Osteoglossidae</taxon>
        <taxon>Scleropages</taxon>
    </lineage>
</organism>
<keyword evidence="2" id="KW-1003">Cell membrane</keyword>
<evidence type="ECO:0000256" key="3">
    <source>
        <dbReference type="ARBA" id="ARBA00023136"/>
    </source>
</evidence>
<feature type="signal peptide" evidence="9">
    <location>
        <begin position="1"/>
        <end position="41"/>
    </location>
</feature>
<dbReference type="FunFam" id="2.60.40.10:FF:000387">
    <property type="entry name" value="Neuroplastin b"/>
    <property type="match status" value="1"/>
</dbReference>
<evidence type="ECO:0000256" key="1">
    <source>
        <dbReference type="ARBA" id="ARBA00004251"/>
    </source>
</evidence>
<evidence type="ECO:0000313" key="12">
    <source>
        <dbReference type="Proteomes" id="UP000694397"/>
    </source>
</evidence>
<keyword evidence="4" id="KW-1015">Disulfide bond</keyword>
<dbReference type="GO" id="GO:0007411">
    <property type="term" value="P:axon guidance"/>
    <property type="evidence" value="ECO:0007669"/>
    <property type="project" value="TreeGrafter"/>
</dbReference>
<dbReference type="Ensembl" id="ENSSFOT00015025307.2">
    <property type="protein sequence ID" value="ENSSFOP00015025033.1"/>
    <property type="gene ID" value="ENSSFOG00015016096.2"/>
</dbReference>
<keyword evidence="12" id="KW-1185">Reference proteome</keyword>
<dbReference type="GO" id="GO:0048545">
    <property type="term" value="P:response to steroid hormone"/>
    <property type="evidence" value="ECO:0007669"/>
    <property type="project" value="Ensembl"/>
</dbReference>
<reference evidence="11 12" key="1">
    <citation type="submission" date="2019-04" db="EMBL/GenBank/DDBJ databases">
        <authorList>
            <consortium name="Wellcome Sanger Institute Data Sharing"/>
        </authorList>
    </citation>
    <scope>NUCLEOTIDE SEQUENCE [LARGE SCALE GENOMIC DNA]</scope>
</reference>
<dbReference type="Pfam" id="PF00047">
    <property type="entry name" value="ig"/>
    <property type="match status" value="1"/>
</dbReference>
<dbReference type="GO" id="GO:0005886">
    <property type="term" value="C:plasma membrane"/>
    <property type="evidence" value="ECO:0007669"/>
    <property type="project" value="UniProtKB-SubCell"/>
</dbReference>
<dbReference type="GO" id="GO:0098632">
    <property type="term" value="F:cell-cell adhesion mediator activity"/>
    <property type="evidence" value="ECO:0007669"/>
    <property type="project" value="TreeGrafter"/>
</dbReference>
<feature type="transmembrane region" description="Helical" evidence="8">
    <location>
        <begin position="238"/>
        <end position="258"/>
    </location>
</feature>
<dbReference type="InterPro" id="IPR036179">
    <property type="entry name" value="Ig-like_dom_sf"/>
</dbReference>
<dbReference type="PANTHER" id="PTHR10075">
    <property type="entry name" value="BASIGIN RELATED"/>
    <property type="match status" value="1"/>
</dbReference>
<evidence type="ECO:0000256" key="9">
    <source>
        <dbReference type="SAM" id="SignalP"/>
    </source>
</evidence>
<evidence type="ECO:0000256" key="7">
    <source>
        <dbReference type="SAM" id="MobiDB-lite"/>
    </source>
</evidence>
<protein>
    <submittedName>
        <fullName evidence="11">Neuroplastin a</fullName>
    </submittedName>
</protein>
<dbReference type="PANTHER" id="PTHR10075:SF108">
    <property type="entry name" value="NEUROPLASTIN"/>
    <property type="match status" value="1"/>
</dbReference>
<dbReference type="Pfam" id="PF07679">
    <property type="entry name" value="I-set"/>
    <property type="match status" value="1"/>
</dbReference>
<evidence type="ECO:0000313" key="11">
    <source>
        <dbReference type="Ensembl" id="ENSSFOP00015025033.1"/>
    </source>
</evidence>
<dbReference type="InterPro" id="IPR013783">
    <property type="entry name" value="Ig-like_fold"/>
</dbReference>
<keyword evidence="5" id="KW-0325">Glycoprotein</keyword>
<proteinExistence type="predicted"/>
<reference evidence="11" key="3">
    <citation type="submission" date="2025-09" db="UniProtKB">
        <authorList>
            <consortium name="Ensembl"/>
        </authorList>
    </citation>
    <scope>IDENTIFICATION</scope>
</reference>
<keyword evidence="9" id="KW-0732">Signal</keyword>
<name>A0A8C9S3N7_SCLFO</name>
<dbReference type="GO" id="GO:0070593">
    <property type="term" value="P:dendrite self-avoidance"/>
    <property type="evidence" value="ECO:0007669"/>
    <property type="project" value="TreeGrafter"/>
</dbReference>
<evidence type="ECO:0000256" key="2">
    <source>
        <dbReference type="ARBA" id="ARBA00022475"/>
    </source>
</evidence>
<dbReference type="KEGG" id="sfm:108930155"/>
<dbReference type="Proteomes" id="UP000694397">
    <property type="component" value="Chromosome 5"/>
</dbReference>
<comment type="subcellular location">
    <subcellularLocation>
        <location evidence="1">Cell membrane</location>
        <topology evidence="1">Single-pass type I membrane protein</topology>
    </subcellularLocation>
</comment>
<keyword evidence="8" id="KW-0812">Transmembrane</keyword>
<dbReference type="InterPro" id="IPR013151">
    <property type="entry name" value="Immunoglobulin_dom"/>
</dbReference>
<dbReference type="GO" id="GO:0007156">
    <property type="term" value="P:homophilic cell adhesion via plasma membrane adhesion molecules"/>
    <property type="evidence" value="ECO:0007669"/>
    <property type="project" value="TreeGrafter"/>
</dbReference>
<evidence type="ECO:0000256" key="5">
    <source>
        <dbReference type="ARBA" id="ARBA00023180"/>
    </source>
</evidence>
<dbReference type="InterPro" id="IPR007110">
    <property type="entry name" value="Ig-like_dom"/>
</dbReference>
<accession>A0A8C9S3N7</accession>
<dbReference type="FunFam" id="2.60.40.10:FF:000385">
    <property type="entry name" value="Neuroplastin a"/>
    <property type="match status" value="1"/>
</dbReference>
<evidence type="ECO:0000256" key="8">
    <source>
        <dbReference type="SAM" id="Phobius"/>
    </source>
</evidence>
<dbReference type="InterPro" id="IPR013098">
    <property type="entry name" value="Ig_I-set"/>
</dbReference>
<dbReference type="AlphaFoldDB" id="A0A8C9S3N7"/>
<sequence>MRAAGPRSSERGPRTTPACPGMLLLVLSGLLLLLLPPSVAAQNEPRINASDHVVLPADLHSPPITLQCNLTSASSVHQESFWMKNGEEIPETRTKSRDTEYKLSKPRADDAGEYMCVYTFDMAPNANATIEVKAAPDIIGHKRSDNKNEGQSALLYCKSVGYPHPIWTWRKLEGAVYVEIHNSSGRYFINNKDNYTELQIVQLDINTDPGEYQCNATNIIGTASVSSILRVRSHLAPLWPFLGVLAEIIILVVIIMVYEKRKRPDEVPDDDEPAGPMKTNSTNNHKDKNLRQRTTN</sequence>
<reference evidence="11" key="2">
    <citation type="submission" date="2025-08" db="UniProtKB">
        <authorList>
            <consortium name="Ensembl"/>
        </authorList>
    </citation>
    <scope>IDENTIFICATION</scope>
</reference>
<feature type="chain" id="PRO_5034878327" evidence="9">
    <location>
        <begin position="42"/>
        <end position="296"/>
    </location>
</feature>
<feature type="domain" description="Ig-like" evidence="10">
    <location>
        <begin position="36"/>
        <end position="131"/>
    </location>
</feature>
<keyword evidence="3 8" id="KW-0472">Membrane</keyword>
<keyword evidence="8" id="KW-1133">Transmembrane helix</keyword>
<keyword evidence="6" id="KW-0393">Immunoglobulin domain</keyword>
<feature type="region of interest" description="Disordered" evidence="7">
    <location>
        <begin position="264"/>
        <end position="296"/>
    </location>
</feature>
<evidence type="ECO:0000259" key="10">
    <source>
        <dbReference type="PROSITE" id="PS50835"/>
    </source>
</evidence>
<feature type="domain" description="Ig-like" evidence="10">
    <location>
        <begin position="136"/>
        <end position="226"/>
    </location>
</feature>
<dbReference type="OrthoDB" id="5970915at2759"/>
<evidence type="ECO:0000256" key="4">
    <source>
        <dbReference type="ARBA" id="ARBA00023157"/>
    </source>
</evidence>
<dbReference type="SUPFAM" id="SSF48726">
    <property type="entry name" value="Immunoglobulin"/>
    <property type="match status" value="2"/>
</dbReference>
<dbReference type="Gene3D" id="2.60.40.10">
    <property type="entry name" value="Immunoglobulins"/>
    <property type="match status" value="2"/>
</dbReference>
<evidence type="ECO:0000256" key="6">
    <source>
        <dbReference type="ARBA" id="ARBA00023319"/>
    </source>
</evidence>
<dbReference type="GeneTree" id="ENSGT00940000156195"/>
<dbReference type="PROSITE" id="PS50835">
    <property type="entry name" value="IG_LIKE"/>
    <property type="match status" value="2"/>
</dbReference>